<organism evidence="1 2">
    <name type="scientific">Arctium lappa</name>
    <name type="common">Greater burdock</name>
    <name type="synonym">Lappa major</name>
    <dbReference type="NCBI Taxonomy" id="4217"/>
    <lineage>
        <taxon>Eukaryota</taxon>
        <taxon>Viridiplantae</taxon>
        <taxon>Streptophyta</taxon>
        <taxon>Embryophyta</taxon>
        <taxon>Tracheophyta</taxon>
        <taxon>Spermatophyta</taxon>
        <taxon>Magnoliopsida</taxon>
        <taxon>eudicotyledons</taxon>
        <taxon>Gunneridae</taxon>
        <taxon>Pentapetalae</taxon>
        <taxon>asterids</taxon>
        <taxon>campanulids</taxon>
        <taxon>Asterales</taxon>
        <taxon>Asteraceae</taxon>
        <taxon>Carduoideae</taxon>
        <taxon>Cardueae</taxon>
        <taxon>Arctiinae</taxon>
        <taxon>Arctium</taxon>
    </lineage>
</organism>
<sequence>MCAVKGLFLPLNKTLLRDIISIVKRESYILDEHGRPIQLTDELGRPVKLTDEHGVPMHLTGVATTEGSTTTVDIEPKMHGGTHFTPVPTDTVGGGGDGVETVPPLSHPETGGAEAEKQQLGREGSSGSSSSEDDGKGGRRKKKGLMQKIKEKLPGHKNKEEEVPAKVFTTTTKVTVTTPAGPQDKPKPEFVQVEHHEEEHEKKGFMDKIKDKLPGHHTR</sequence>
<gene>
    <name evidence="1" type="ORF">L6452_28269</name>
</gene>
<keyword evidence="2" id="KW-1185">Reference proteome</keyword>
<comment type="caution">
    <text evidence="1">The sequence shown here is derived from an EMBL/GenBank/DDBJ whole genome shotgun (WGS) entry which is preliminary data.</text>
</comment>
<name>A0ACB8ZXV0_ARCLA</name>
<proteinExistence type="predicted"/>
<reference evidence="2" key="1">
    <citation type="journal article" date="2022" name="Mol. Ecol. Resour.">
        <title>The genomes of chicory, endive, great burdock and yacon provide insights into Asteraceae palaeo-polyploidization history and plant inulin production.</title>
        <authorList>
            <person name="Fan W."/>
            <person name="Wang S."/>
            <person name="Wang H."/>
            <person name="Wang A."/>
            <person name="Jiang F."/>
            <person name="Liu H."/>
            <person name="Zhao H."/>
            <person name="Xu D."/>
            <person name="Zhang Y."/>
        </authorList>
    </citation>
    <scope>NUCLEOTIDE SEQUENCE [LARGE SCALE GENOMIC DNA]</scope>
    <source>
        <strain evidence="2">cv. Niubang</strain>
    </source>
</reference>
<dbReference type="EMBL" id="CM042055">
    <property type="protein sequence ID" value="KAI3702529.1"/>
    <property type="molecule type" value="Genomic_DNA"/>
</dbReference>
<evidence type="ECO:0000313" key="2">
    <source>
        <dbReference type="Proteomes" id="UP001055879"/>
    </source>
</evidence>
<evidence type="ECO:0000313" key="1">
    <source>
        <dbReference type="EMBL" id="KAI3702529.1"/>
    </source>
</evidence>
<protein>
    <submittedName>
        <fullName evidence="1">Uncharacterized protein</fullName>
    </submittedName>
</protein>
<reference evidence="1 2" key="2">
    <citation type="journal article" date="2022" name="Mol. Ecol. Resour.">
        <title>The genomes of chicory, endive, great burdock and yacon provide insights into Asteraceae paleo-polyploidization history and plant inulin production.</title>
        <authorList>
            <person name="Fan W."/>
            <person name="Wang S."/>
            <person name="Wang H."/>
            <person name="Wang A."/>
            <person name="Jiang F."/>
            <person name="Liu H."/>
            <person name="Zhao H."/>
            <person name="Xu D."/>
            <person name="Zhang Y."/>
        </authorList>
    </citation>
    <scope>NUCLEOTIDE SEQUENCE [LARGE SCALE GENOMIC DNA]</scope>
    <source>
        <strain evidence="2">cv. Niubang</strain>
    </source>
</reference>
<accession>A0ACB8ZXV0</accession>
<dbReference type="Proteomes" id="UP001055879">
    <property type="component" value="Linkage Group LG09"/>
</dbReference>